<dbReference type="Gene3D" id="3.40.190.150">
    <property type="entry name" value="Bordetella uptake gene, domain 1"/>
    <property type="match status" value="1"/>
</dbReference>
<evidence type="ECO:0008006" key="4">
    <source>
        <dbReference type="Google" id="ProtNLM"/>
    </source>
</evidence>
<dbReference type="CDD" id="cd07012">
    <property type="entry name" value="PBP2_Bug_TTT"/>
    <property type="match status" value="1"/>
</dbReference>
<dbReference type="EMBL" id="AWOR01000070">
    <property type="protein sequence ID" value="KGH26237.1"/>
    <property type="molecule type" value="Genomic_DNA"/>
</dbReference>
<dbReference type="PANTHER" id="PTHR42928:SF5">
    <property type="entry name" value="BLR1237 PROTEIN"/>
    <property type="match status" value="1"/>
</dbReference>
<dbReference type="InterPro" id="IPR042100">
    <property type="entry name" value="Bug_dom1"/>
</dbReference>
<dbReference type="InterPro" id="IPR005064">
    <property type="entry name" value="BUG"/>
</dbReference>
<dbReference type="PANTHER" id="PTHR42928">
    <property type="entry name" value="TRICARBOXYLATE-BINDING PROTEIN"/>
    <property type="match status" value="1"/>
</dbReference>
<name>A0A096HBL5_COMTE</name>
<protein>
    <recommendedName>
        <fullName evidence="4">TctC</fullName>
    </recommendedName>
</protein>
<accession>A0A096HBL5</accession>
<dbReference type="SUPFAM" id="SSF53850">
    <property type="entry name" value="Periplasmic binding protein-like II"/>
    <property type="match status" value="1"/>
</dbReference>
<gene>
    <name evidence="2" type="ORF">P353_22470</name>
</gene>
<evidence type="ECO:0000313" key="3">
    <source>
        <dbReference type="Proteomes" id="UP000029553"/>
    </source>
</evidence>
<evidence type="ECO:0000256" key="1">
    <source>
        <dbReference type="ARBA" id="ARBA00006987"/>
    </source>
</evidence>
<organism evidence="2 3">
    <name type="scientific">Comamonas testosteroni</name>
    <name type="common">Pseudomonas testosteroni</name>
    <dbReference type="NCBI Taxonomy" id="285"/>
    <lineage>
        <taxon>Bacteria</taxon>
        <taxon>Pseudomonadati</taxon>
        <taxon>Pseudomonadota</taxon>
        <taxon>Betaproteobacteria</taxon>
        <taxon>Burkholderiales</taxon>
        <taxon>Comamonadaceae</taxon>
        <taxon>Comamonas</taxon>
    </lineage>
</organism>
<dbReference type="Proteomes" id="UP000029553">
    <property type="component" value="Unassembled WGS sequence"/>
</dbReference>
<dbReference type="Pfam" id="PF03401">
    <property type="entry name" value="TctC"/>
    <property type="match status" value="1"/>
</dbReference>
<comment type="similarity">
    <text evidence="1">Belongs to the UPF0065 (bug) family.</text>
</comment>
<comment type="caution">
    <text evidence="2">The sequence shown here is derived from an EMBL/GenBank/DDBJ whole genome shotgun (WGS) entry which is preliminary data.</text>
</comment>
<proteinExistence type="inferred from homology"/>
<dbReference type="AlphaFoldDB" id="A0A096HBL5"/>
<dbReference type="Gene3D" id="3.40.190.10">
    <property type="entry name" value="Periplasmic binding protein-like II"/>
    <property type="match status" value="1"/>
</dbReference>
<evidence type="ECO:0000313" key="2">
    <source>
        <dbReference type="EMBL" id="KGH26237.1"/>
    </source>
</evidence>
<sequence>MAKKLGQPVVVDNVPGANGMLGASKVLSSSADGYTLLLGITSNVTLAPLVTPNAKYKSSDFDALNMVGTSGLVLVTRPDLPVKSLSDLIKLAKGKPGTLSYGVPGAGSLYHLAMEIFNLKTGANITLIPYKGAGQASVDVIGGQLDMALLGLPAMLGFIESNKMKALAVMSKSRDIGNKNIPAASETPGLMDLDYSIWTGVFAPKGTPVHIKTKLHSTINQILANPSIAAQYEKMGVEVAKPQSMEAFSKFIENDTAKLQREVKATNLKLE</sequence>
<reference evidence="2 3" key="1">
    <citation type="submission" date="2013-09" db="EMBL/GenBank/DDBJ databases">
        <title>High correlation between genotypes and phenotypes of environmental bacteria Comamonas testosteroni strains.</title>
        <authorList>
            <person name="Liu L."/>
            <person name="Zhu W."/>
            <person name="Xia X."/>
            <person name="Xu B."/>
            <person name="Luo M."/>
            <person name="Wang G."/>
        </authorList>
    </citation>
    <scope>NUCLEOTIDE SEQUENCE [LARGE SCALE GENOMIC DNA]</scope>
    <source>
        <strain evidence="2 3">JL40</strain>
    </source>
</reference>